<reference evidence="3" key="1">
    <citation type="journal article" date="2019" name="Int. J. Syst. Evol. Microbiol.">
        <title>The Global Catalogue of Microorganisms (GCM) 10K type strain sequencing project: providing services to taxonomists for standard genome sequencing and annotation.</title>
        <authorList>
            <consortium name="The Broad Institute Genomics Platform"/>
            <consortium name="The Broad Institute Genome Sequencing Center for Infectious Disease"/>
            <person name="Wu L."/>
            <person name="Ma J."/>
        </authorList>
    </citation>
    <scope>NUCLEOTIDE SEQUENCE [LARGE SCALE GENOMIC DNA]</scope>
    <source>
        <strain evidence="3">KCTC 19812</strain>
    </source>
</reference>
<feature type="compositionally biased region" description="Acidic residues" evidence="1">
    <location>
        <begin position="74"/>
        <end position="85"/>
    </location>
</feature>
<proteinExistence type="predicted"/>
<name>A0ABW5BCA7_9BACT</name>
<dbReference type="RefSeq" id="WP_380806706.1">
    <property type="nucleotide sequence ID" value="NZ_JBHUIV010000034.1"/>
</dbReference>
<evidence type="ECO:0000313" key="2">
    <source>
        <dbReference type="EMBL" id="MFD2203758.1"/>
    </source>
</evidence>
<organism evidence="2 3">
    <name type="scientific">Shivajiella indica</name>
    <dbReference type="NCBI Taxonomy" id="872115"/>
    <lineage>
        <taxon>Bacteria</taxon>
        <taxon>Pseudomonadati</taxon>
        <taxon>Bacteroidota</taxon>
        <taxon>Cytophagia</taxon>
        <taxon>Cytophagales</taxon>
        <taxon>Cyclobacteriaceae</taxon>
        <taxon>Shivajiella</taxon>
    </lineage>
</organism>
<evidence type="ECO:0000313" key="3">
    <source>
        <dbReference type="Proteomes" id="UP001597414"/>
    </source>
</evidence>
<feature type="region of interest" description="Disordered" evidence="1">
    <location>
        <begin position="58"/>
        <end position="85"/>
    </location>
</feature>
<gene>
    <name evidence="2" type="ORF">ACFSKV_19435</name>
</gene>
<keyword evidence="3" id="KW-1185">Reference proteome</keyword>
<sequence>MSLRKQTHITFLTLPLLMVVWLFLGTTHLQAQTSYEDTHFFKISTTSQSDFYISDFDHSSVPPSDLPVGKENEGQEEGESEVEESETFNCFLIGDRVQLKLLIQRVEAKNFSFFCEILNTSRTPYYILFHSWKSDLT</sequence>
<dbReference type="Proteomes" id="UP001597414">
    <property type="component" value="Unassembled WGS sequence"/>
</dbReference>
<evidence type="ECO:0000256" key="1">
    <source>
        <dbReference type="SAM" id="MobiDB-lite"/>
    </source>
</evidence>
<comment type="caution">
    <text evidence="2">The sequence shown here is derived from an EMBL/GenBank/DDBJ whole genome shotgun (WGS) entry which is preliminary data.</text>
</comment>
<accession>A0ABW5BCA7</accession>
<protein>
    <submittedName>
        <fullName evidence="2">Uncharacterized protein</fullName>
    </submittedName>
</protein>
<dbReference type="EMBL" id="JBHUIV010000034">
    <property type="protein sequence ID" value="MFD2203758.1"/>
    <property type="molecule type" value="Genomic_DNA"/>
</dbReference>